<dbReference type="EMBL" id="JAPCKK010000031">
    <property type="protein sequence ID" value="MDP4099144.1"/>
    <property type="molecule type" value="Genomic_DNA"/>
</dbReference>
<name>A0ABT9FWX2_9BACL</name>
<dbReference type="Proteomes" id="UP001241848">
    <property type="component" value="Unassembled WGS sequence"/>
</dbReference>
<keyword evidence="3" id="KW-1185">Reference proteome</keyword>
<feature type="domain" description="Pyridoxamine 5'-phosphate oxidase N-terminal" evidence="1">
    <location>
        <begin position="162"/>
        <end position="261"/>
    </location>
</feature>
<dbReference type="RefSeq" id="WP_305756747.1">
    <property type="nucleotide sequence ID" value="NZ_JAPCKK010000031.1"/>
</dbReference>
<sequence>MNYHPGEIQVQERAGVRDIAARKNSIYSEIPLAAKTFLESQPFLILGAADDDGAVWASVWFGTPGFIKVEDSQHAMISGFPDSQDPISLCLTPSNPIAAIAIDFATRRRMRLNGRIGEIQPNGFQFRAEQVYSNCPKYIQAREWTLKEGPSIEPAAQALETLSEEVVTLVNKADTFFIATQHLQYGTDVSHRGGMPGFVRAEDDRTLVFPDYSGNAMFNTLGNAVCYPQAGLLFMDFDSGSLIQLTGTVEILWDVTPFAHWFQGAQRIIRFHLERGIITSHAMPLSWSTVQYSPANPSVVVES</sequence>
<evidence type="ECO:0000313" key="2">
    <source>
        <dbReference type="EMBL" id="MDP4099144.1"/>
    </source>
</evidence>
<dbReference type="PANTHER" id="PTHR42815:SF2">
    <property type="entry name" value="FAD-BINDING, PUTATIVE (AFU_ORTHOLOGUE AFUA_6G07600)-RELATED"/>
    <property type="match status" value="1"/>
</dbReference>
<dbReference type="Gene3D" id="2.30.110.10">
    <property type="entry name" value="Electron Transport, Fmn-binding Protein, Chain A"/>
    <property type="match status" value="2"/>
</dbReference>
<proteinExistence type="predicted"/>
<dbReference type="InterPro" id="IPR012349">
    <property type="entry name" value="Split_barrel_FMN-bd"/>
</dbReference>
<comment type="caution">
    <text evidence="2">The sequence shown here is derived from an EMBL/GenBank/DDBJ whole genome shotgun (WGS) entry which is preliminary data.</text>
</comment>
<dbReference type="SUPFAM" id="SSF50475">
    <property type="entry name" value="FMN-binding split barrel"/>
    <property type="match status" value="1"/>
</dbReference>
<gene>
    <name evidence="2" type="ORF">OIN60_20705</name>
</gene>
<protein>
    <submittedName>
        <fullName evidence="2">Pyridoxamine 5'-phosphate oxidase family protein</fullName>
    </submittedName>
</protein>
<organism evidence="2 3">
    <name type="scientific">Paenibacillus zeirhizosphaerae</name>
    <dbReference type="NCBI Taxonomy" id="2987519"/>
    <lineage>
        <taxon>Bacteria</taxon>
        <taxon>Bacillati</taxon>
        <taxon>Bacillota</taxon>
        <taxon>Bacilli</taxon>
        <taxon>Bacillales</taxon>
        <taxon>Paenibacillaceae</taxon>
        <taxon>Paenibacillus</taxon>
    </lineage>
</organism>
<evidence type="ECO:0000313" key="3">
    <source>
        <dbReference type="Proteomes" id="UP001241848"/>
    </source>
</evidence>
<dbReference type="Pfam" id="PF01243">
    <property type="entry name" value="PNPOx_N"/>
    <property type="match status" value="1"/>
</dbReference>
<accession>A0ABT9FWX2</accession>
<dbReference type="PANTHER" id="PTHR42815">
    <property type="entry name" value="FAD-BINDING, PUTATIVE (AFU_ORTHOLOGUE AFUA_6G07600)-RELATED"/>
    <property type="match status" value="1"/>
</dbReference>
<evidence type="ECO:0000259" key="1">
    <source>
        <dbReference type="Pfam" id="PF01243"/>
    </source>
</evidence>
<reference evidence="2 3" key="1">
    <citation type="submission" date="2022-10" db="EMBL/GenBank/DDBJ databases">
        <title>Paenibacillus description and whole genome data of maize root bacterial community.</title>
        <authorList>
            <person name="Marton D."/>
            <person name="Farkas M."/>
            <person name="Cserhati M."/>
        </authorList>
    </citation>
    <scope>NUCLEOTIDE SEQUENCE [LARGE SCALE GENOMIC DNA]</scope>
    <source>
        <strain evidence="2 3">P96</strain>
    </source>
</reference>
<dbReference type="InterPro" id="IPR011576">
    <property type="entry name" value="Pyridox_Oxase_N"/>
</dbReference>